<feature type="compositionally biased region" description="Low complexity" evidence="1">
    <location>
        <begin position="305"/>
        <end position="318"/>
    </location>
</feature>
<keyword evidence="4" id="KW-1185">Reference proteome</keyword>
<feature type="transmembrane region" description="Helical" evidence="2">
    <location>
        <begin position="92"/>
        <end position="112"/>
    </location>
</feature>
<dbReference type="AlphaFoldDB" id="A0AAD2GB19"/>
<accession>A0AAD2GB19</accession>
<feature type="region of interest" description="Disordered" evidence="1">
    <location>
        <begin position="165"/>
        <end position="188"/>
    </location>
</feature>
<keyword evidence="2" id="KW-1133">Transmembrane helix</keyword>
<name>A0AAD2GB19_9STRA</name>
<dbReference type="EMBL" id="CAKOGP040002314">
    <property type="protein sequence ID" value="CAJ1967166.1"/>
    <property type="molecule type" value="Genomic_DNA"/>
</dbReference>
<feature type="compositionally biased region" description="Acidic residues" evidence="1">
    <location>
        <begin position="165"/>
        <end position="175"/>
    </location>
</feature>
<proteinExistence type="predicted"/>
<dbReference type="Proteomes" id="UP001295423">
    <property type="component" value="Unassembled WGS sequence"/>
</dbReference>
<keyword evidence="2" id="KW-0472">Membrane</keyword>
<feature type="region of interest" description="Disordered" evidence="1">
    <location>
        <begin position="270"/>
        <end position="324"/>
    </location>
</feature>
<keyword evidence="2" id="KW-0812">Transmembrane</keyword>
<feature type="compositionally biased region" description="Basic and acidic residues" evidence="1">
    <location>
        <begin position="278"/>
        <end position="304"/>
    </location>
</feature>
<reference evidence="3" key="1">
    <citation type="submission" date="2023-08" db="EMBL/GenBank/DDBJ databases">
        <authorList>
            <person name="Audoor S."/>
            <person name="Bilcke G."/>
        </authorList>
    </citation>
    <scope>NUCLEOTIDE SEQUENCE</scope>
</reference>
<feature type="region of interest" description="Disordered" evidence="1">
    <location>
        <begin position="203"/>
        <end position="241"/>
    </location>
</feature>
<organism evidence="3 4">
    <name type="scientific">Cylindrotheca closterium</name>
    <dbReference type="NCBI Taxonomy" id="2856"/>
    <lineage>
        <taxon>Eukaryota</taxon>
        <taxon>Sar</taxon>
        <taxon>Stramenopiles</taxon>
        <taxon>Ochrophyta</taxon>
        <taxon>Bacillariophyta</taxon>
        <taxon>Bacillariophyceae</taxon>
        <taxon>Bacillariophycidae</taxon>
        <taxon>Bacillariales</taxon>
        <taxon>Bacillariaceae</taxon>
        <taxon>Cylindrotheca</taxon>
    </lineage>
</organism>
<protein>
    <submittedName>
        <fullName evidence="3">Uncharacterized protein</fullName>
    </submittedName>
</protein>
<evidence type="ECO:0000256" key="1">
    <source>
        <dbReference type="SAM" id="MobiDB-lite"/>
    </source>
</evidence>
<sequence length="324" mass="35932">MEDNTLYMEKYDTSAHDDEHVDVNAYYDDYDPSAIVDEVYSDLLQDDTSTIISSWLPKILRQQPVVSWLIKVFERALSYILSQKSGSTTSTLSMILIVMVLLLAPLAILGFFDNDDSADPDTPYGVMLYRSILRLIDVTWSLCMAPFDAVLRLLSPASYSPLLADDYDDDNDDDDARQQKDATVKGPSSRVRILRALAGKATQPTKMPPLVPIPGAKEELPKRPSLKQPQPPPELEPAFLNPQDYPPGWLVYHPKLGVVAKEEADAYDQQGEVMIKASETETGERGGAQKEPDDIDDDSIKEPNEASTSEETTTSTITKQVSAS</sequence>
<evidence type="ECO:0000313" key="3">
    <source>
        <dbReference type="EMBL" id="CAJ1967166.1"/>
    </source>
</evidence>
<gene>
    <name evidence="3" type="ORF">CYCCA115_LOCUS22645</name>
</gene>
<comment type="caution">
    <text evidence="3">The sequence shown here is derived from an EMBL/GenBank/DDBJ whole genome shotgun (WGS) entry which is preliminary data.</text>
</comment>
<evidence type="ECO:0000256" key="2">
    <source>
        <dbReference type="SAM" id="Phobius"/>
    </source>
</evidence>
<evidence type="ECO:0000313" key="4">
    <source>
        <dbReference type="Proteomes" id="UP001295423"/>
    </source>
</evidence>